<dbReference type="InterPro" id="IPR024535">
    <property type="entry name" value="RHGA/B-epi-like_pectate_lyase"/>
</dbReference>
<accession>A0A6P2W5S0</accession>
<dbReference type="AlphaFoldDB" id="A0A6P2W5S0"/>
<feature type="coiled-coil region" evidence="1">
    <location>
        <begin position="103"/>
        <end position="130"/>
    </location>
</feature>
<dbReference type="Proteomes" id="UP000494110">
    <property type="component" value="Unassembled WGS sequence"/>
</dbReference>
<reference evidence="3 4" key="1">
    <citation type="submission" date="2019-09" db="EMBL/GenBank/DDBJ databases">
        <authorList>
            <person name="Depoorter E."/>
        </authorList>
    </citation>
    <scope>NUCLEOTIDE SEQUENCE [LARGE SCALE GENOMIC DNA]</scope>
    <source>
        <strain evidence="3">R-39750</strain>
    </source>
</reference>
<sequence>MTVQSSTSRADYTGNGVTTLFTVPFYFLDPTHLKVLRTDSSTSPATVTTLVLNSDYTVAGTGVTTGGSITTTVAPTATQKITILRNVPQTQLTHYVPNDPFPAASHEQALDQLTMEVQQMQETLNRAVVAPTNDSPSLGSLPPIATRANTALGFDVNGNPTAIALTIGSVTAPVVPTITMLRAASKSTTTNVFVTGYYASHDGGGGVYALDANDTTSSDNGGTVIEATDGGRWKLQVTGPVSLKQFGAKFDGATDDTTAINAALATGLTLYAPAGTCVFSGTFTVTQNTTKLLGAGVGATVFSSSSPSATAFVIATGLSGIELGNFTVTRSATATSGANGIDCSGAVLSRSKIRDVSVSKHWNGIMLGATDFSELTNAVTEQNLNVGLVLQNTGTNTQLQWTLRHILSQKNAAQGILCQATAGPTQLTMGAWEDINTFANSGVGVAIVGIPSCPIQDFRMHTAFLGQDGSHELYIAAYGGQMNLCNINAELCGSAATGPTLSVPASNTGSGFYFTNADIDITMSNCVAYNNALDGFTTAAPSVTLNGCRAKNNGFAGVAGSQNGVNSIAGRTIISGGAYTNESGSVFQKYGVFAADGNNVAVIGADLTGNATATIGATANLTYMSVLGCLPNTTPAQFPQNPVLVGGGATGGISNGGGSLNVATGVFKNNSAYVNP</sequence>
<name>A0A6P2W5S0_BURL3</name>
<dbReference type="EMBL" id="CABVQN010000008">
    <property type="protein sequence ID" value="VWC96125.1"/>
    <property type="molecule type" value="Genomic_DNA"/>
</dbReference>
<keyword evidence="1" id="KW-0175">Coiled coil</keyword>
<evidence type="ECO:0000313" key="3">
    <source>
        <dbReference type="EMBL" id="VWC96125.1"/>
    </source>
</evidence>
<dbReference type="SUPFAM" id="SSF51126">
    <property type="entry name" value="Pectin lyase-like"/>
    <property type="match status" value="1"/>
</dbReference>
<proteinExistence type="predicted"/>
<dbReference type="RefSeq" id="WP_175012213.1">
    <property type="nucleotide sequence ID" value="NZ_CABVQN010000008.1"/>
</dbReference>
<evidence type="ECO:0000259" key="2">
    <source>
        <dbReference type="Pfam" id="PF12708"/>
    </source>
</evidence>
<protein>
    <submittedName>
        <fullName evidence="3">Pectate lyase family protein</fullName>
    </submittedName>
</protein>
<dbReference type="GO" id="GO:0016829">
    <property type="term" value="F:lyase activity"/>
    <property type="evidence" value="ECO:0007669"/>
    <property type="project" value="UniProtKB-KW"/>
</dbReference>
<dbReference type="InterPro" id="IPR012334">
    <property type="entry name" value="Pectin_lyas_fold"/>
</dbReference>
<keyword evidence="3" id="KW-0456">Lyase</keyword>
<gene>
    <name evidence="3" type="ORF">BLA39750_02236</name>
</gene>
<organism evidence="3 4">
    <name type="scientific">Burkholderia lata (strain ATCC 17760 / DSM 23089 / LMG 22485 / NCIMB 9086 / R18194 / 383)</name>
    <dbReference type="NCBI Taxonomy" id="482957"/>
    <lineage>
        <taxon>Bacteria</taxon>
        <taxon>Pseudomonadati</taxon>
        <taxon>Pseudomonadota</taxon>
        <taxon>Betaproteobacteria</taxon>
        <taxon>Burkholderiales</taxon>
        <taxon>Burkholderiaceae</taxon>
        <taxon>Burkholderia</taxon>
        <taxon>Burkholderia cepacia complex</taxon>
    </lineage>
</organism>
<dbReference type="InterPro" id="IPR011050">
    <property type="entry name" value="Pectin_lyase_fold/virulence"/>
</dbReference>
<evidence type="ECO:0000256" key="1">
    <source>
        <dbReference type="SAM" id="Coils"/>
    </source>
</evidence>
<dbReference type="Pfam" id="PF12708">
    <property type="entry name" value="Pect-lyase_RHGA_epim"/>
    <property type="match status" value="1"/>
</dbReference>
<evidence type="ECO:0000313" key="4">
    <source>
        <dbReference type="Proteomes" id="UP000494110"/>
    </source>
</evidence>
<feature type="domain" description="Rhamnogalacturonase A/B/Epimerase-like pectate lyase" evidence="2">
    <location>
        <begin position="242"/>
        <end position="429"/>
    </location>
</feature>
<dbReference type="Gene3D" id="2.160.20.10">
    <property type="entry name" value="Single-stranded right-handed beta-helix, Pectin lyase-like"/>
    <property type="match status" value="1"/>
</dbReference>